<reference evidence="10" key="1">
    <citation type="submission" date="2018-07" db="EMBL/GenBank/DDBJ databases">
        <authorList>
            <person name="Quirk P.G."/>
            <person name="Krulwich T.A."/>
        </authorList>
    </citation>
    <scope>NUCLEOTIDE SEQUENCE</scope>
</reference>
<evidence type="ECO:0000256" key="1">
    <source>
        <dbReference type="ARBA" id="ARBA00004123"/>
    </source>
</evidence>
<feature type="coiled-coil region" evidence="6">
    <location>
        <begin position="73"/>
        <end position="100"/>
    </location>
</feature>
<dbReference type="Gene3D" id="6.10.250.1650">
    <property type="match status" value="1"/>
</dbReference>
<keyword evidence="4" id="KW-0804">Transcription</keyword>
<keyword evidence="3 6" id="KW-0175">Coiled coil</keyword>
<evidence type="ECO:0000313" key="10">
    <source>
        <dbReference type="EMBL" id="SSX17255.1"/>
    </source>
</evidence>
<evidence type="ECO:0000256" key="4">
    <source>
        <dbReference type="ARBA" id="ARBA00023163"/>
    </source>
</evidence>
<keyword evidence="8" id="KW-0812">Transmembrane</keyword>
<feature type="region of interest" description="Disordered" evidence="7">
    <location>
        <begin position="142"/>
        <end position="172"/>
    </location>
</feature>
<evidence type="ECO:0000259" key="9">
    <source>
        <dbReference type="Pfam" id="PF16563"/>
    </source>
</evidence>
<dbReference type="PANTHER" id="PTHR13455">
    <property type="entry name" value="TRANSCRIPTIONAL REPRESSOR P66-RELATED"/>
    <property type="match status" value="1"/>
</dbReference>
<evidence type="ECO:0000256" key="3">
    <source>
        <dbReference type="ARBA" id="ARBA00023054"/>
    </source>
</evidence>
<organism evidence="10">
    <name type="scientific">Culicoides sonorensis</name>
    <name type="common">Biting midge</name>
    <dbReference type="NCBI Taxonomy" id="179676"/>
    <lineage>
        <taxon>Eukaryota</taxon>
        <taxon>Metazoa</taxon>
        <taxon>Ecdysozoa</taxon>
        <taxon>Arthropoda</taxon>
        <taxon>Hexapoda</taxon>
        <taxon>Insecta</taxon>
        <taxon>Pterygota</taxon>
        <taxon>Neoptera</taxon>
        <taxon>Endopterygota</taxon>
        <taxon>Diptera</taxon>
        <taxon>Nematocera</taxon>
        <taxon>Chironomoidea</taxon>
        <taxon>Ceratopogonidae</taxon>
        <taxon>Ceratopogoninae</taxon>
        <taxon>Culicoides</taxon>
        <taxon>Monoculicoides</taxon>
    </lineage>
</organism>
<dbReference type="GO" id="GO:0000122">
    <property type="term" value="P:negative regulation of transcription by RNA polymerase II"/>
    <property type="evidence" value="ECO:0007669"/>
    <property type="project" value="InterPro"/>
</dbReference>
<dbReference type="EMBL" id="UFQT01000004">
    <property type="protein sequence ID" value="SSX17255.1"/>
    <property type="molecule type" value="Genomic_DNA"/>
</dbReference>
<feature type="domain" description="Transcriptional repressor p66 coiled-coil MBD2-interaction" evidence="9">
    <location>
        <begin position="72"/>
        <end position="111"/>
    </location>
</feature>
<evidence type="ECO:0000256" key="8">
    <source>
        <dbReference type="SAM" id="Phobius"/>
    </source>
</evidence>
<dbReference type="InterPro" id="IPR032346">
    <property type="entry name" value="P66_CC"/>
</dbReference>
<feature type="region of interest" description="Disordered" evidence="7">
    <location>
        <begin position="410"/>
        <end position="435"/>
    </location>
</feature>
<feature type="region of interest" description="Disordered" evidence="7">
    <location>
        <begin position="193"/>
        <end position="212"/>
    </location>
</feature>
<feature type="transmembrane region" description="Helical" evidence="8">
    <location>
        <begin position="512"/>
        <end position="537"/>
    </location>
</feature>
<keyword evidence="8" id="KW-1133">Transmembrane helix</keyword>
<protein>
    <submittedName>
        <fullName evidence="10">CSON011478 protein</fullName>
    </submittedName>
</protein>
<proteinExistence type="predicted"/>
<feature type="compositionally biased region" description="Polar residues" evidence="7">
    <location>
        <begin position="157"/>
        <end position="172"/>
    </location>
</feature>
<keyword evidence="5" id="KW-0539">Nucleus</keyword>
<dbReference type="InterPro" id="IPR040386">
    <property type="entry name" value="P66"/>
</dbReference>
<feature type="compositionally biased region" description="Low complexity" evidence="7">
    <location>
        <begin position="410"/>
        <end position="431"/>
    </location>
</feature>
<dbReference type="AlphaFoldDB" id="A0A336LI05"/>
<evidence type="ECO:0000256" key="6">
    <source>
        <dbReference type="SAM" id="Coils"/>
    </source>
</evidence>
<evidence type="ECO:0000256" key="2">
    <source>
        <dbReference type="ARBA" id="ARBA00023015"/>
    </source>
</evidence>
<dbReference type="Pfam" id="PF16563">
    <property type="entry name" value="P66_CC"/>
    <property type="match status" value="1"/>
</dbReference>
<feature type="compositionally biased region" description="Basic and acidic residues" evidence="7">
    <location>
        <begin position="248"/>
        <end position="257"/>
    </location>
</feature>
<dbReference type="VEuPathDB" id="VectorBase:CSON011478"/>
<accession>A0A336LI05</accession>
<keyword evidence="2" id="KW-0805">Transcription regulation</keyword>
<feature type="region of interest" description="Disordered" evidence="7">
    <location>
        <begin position="240"/>
        <end position="262"/>
    </location>
</feature>
<dbReference type="GO" id="GO:0016581">
    <property type="term" value="C:NuRD complex"/>
    <property type="evidence" value="ECO:0007669"/>
    <property type="project" value="TreeGrafter"/>
</dbReference>
<dbReference type="PANTHER" id="PTHR13455:SF7">
    <property type="entry name" value="SIMJANG, ISOFORM E"/>
    <property type="match status" value="1"/>
</dbReference>
<gene>
    <name evidence="10" type="primary">CSON011478</name>
</gene>
<sequence length="574" mass="63328">MSKTGHDGSVVDLRVKSGIMDSTKRILRPRNELKSYAETPDVVMQEFSNCSSDSENDVEMPMIVEKELSAAEIWEKDRKLRKLREELQKEEAKLLLYKKLKQSNNVVKETIPNIRNNNFNSNVLQNIPSLLSKTQLSVTATSGATNSLGRGKPASLLSGQSNISSGNQYTRNQTPLVSSHRMTNLPNDVTLTPGSPSVRNATRNRPNLTITPSVTITPASIPAQSNKNRNVNAVSIIATGPSGAMNENSERASREDNQTPAQRQAAAKLALRKQLEKTLLQIPPPKPPAPEMNFIPNPSNMEFVYLLGLEHVVDYIVAKDKKPQNPQQPFRCNQCKIDFTPMVLCESCVTNNVKKALKAEHTNRLKTAFVKALQQEQEIEQKIANQGSSNPSPKELHPQTTITPLPIIQKTQASKSSASSSQGNSVQQNLSRQTRHDNAAMNMKQSVDQVNLAQINALASLSGLSAMSSGGSSNATMQAFQQQLFRGLQQGMASGNNSNNLQAQMMQFPLLYSYQMAMAQAVVYFLVKLILFSLAASKSGNLTDLQRVMELHRQYLMEMIPQSGSNARQGNWKN</sequence>
<evidence type="ECO:0000256" key="5">
    <source>
        <dbReference type="ARBA" id="ARBA00023242"/>
    </source>
</evidence>
<keyword evidence="8" id="KW-0472">Membrane</keyword>
<evidence type="ECO:0000256" key="7">
    <source>
        <dbReference type="SAM" id="MobiDB-lite"/>
    </source>
</evidence>
<name>A0A336LI05_CULSO</name>
<comment type="subcellular location">
    <subcellularLocation>
        <location evidence="1">Nucleus</location>
    </subcellularLocation>
</comment>